<dbReference type="Gene3D" id="1.10.10.10">
    <property type="entry name" value="Winged helix-like DNA-binding domain superfamily/Winged helix DNA-binding domain"/>
    <property type="match status" value="1"/>
</dbReference>
<dbReference type="EMBL" id="CAIZ01000166">
    <property type="protein sequence ID" value="CCH71394.1"/>
    <property type="molecule type" value="Genomic_DNA"/>
</dbReference>
<dbReference type="InterPro" id="IPR036390">
    <property type="entry name" value="WH_DNA-bd_sf"/>
</dbReference>
<proteinExistence type="predicted"/>
<dbReference type="STRING" id="1193181.BN10_920024"/>
<evidence type="ECO:0000256" key="2">
    <source>
        <dbReference type="ARBA" id="ARBA00022777"/>
    </source>
</evidence>
<keyword evidence="5" id="KW-1185">Reference proteome</keyword>
<gene>
    <name evidence="4" type="ORF">BN10_920024</name>
</gene>
<dbReference type="RefSeq" id="WP_010851221.1">
    <property type="nucleotide sequence ID" value="NZ_HF570956.1"/>
</dbReference>
<dbReference type="SUPFAM" id="SSF46785">
    <property type="entry name" value="Winged helix' DNA-binding domain"/>
    <property type="match status" value="1"/>
</dbReference>
<reference evidence="4 5" key="1">
    <citation type="journal article" date="2013" name="ISME J.">
        <title>A metabolic model for members of the genus Tetrasphaera involved in enhanced biological phosphorus removal.</title>
        <authorList>
            <person name="Kristiansen R."/>
            <person name="Nguyen H.T.T."/>
            <person name="Saunders A.M."/>
            <person name="Nielsen J.L."/>
            <person name="Wimmer R."/>
            <person name="Le V.Q."/>
            <person name="McIlroy S.J."/>
            <person name="Petrovski S."/>
            <person name="Seviour R.J."/>
            <person name="Calteau A."/>
            <person name="Nielsen K.L."/>
            <person name="Nielsen P.H."/>
        </authorList>
    </citation>
    <scope>NUCLEOTIDE SEQUENCE [LARGE SCALE GENOMIC DNA]</scope>
    <source>
        <strain evidence="4 5">Lp2</strain>
    </source>
</reference>
<dbReference type="PROSITE" id="PS00583">
    <property type="entry name" value="PFKB_KINASES_1"/>
    <property type="match status" value="1"/>
</dbReference>
<evidence type="ECO:0000256" key="1">
    <source>
        <dbReference type="ARBA" id="ARBA00022679"/>
    </source>
</evidence>
<name>N0E6E3_9MICO</name>
<dbReference type="PANTHER" id="PTHR10584">
    <property type="entry name" value="SUGAR KINASE"/>
    <property type="match status" value="1"/>
</dbReference>
<protein>
    <submittedName>
        <fullName evidence="4">Carbohydrate kinase, PfkB family protein</fullName>
    </submittedName>
</protein>
<dbReference type="GO" id="GO:0016301">
    <property type="term" value="F:kinase activity"/>
    <property type="evidence" value="ECO:0007669"/>
    <property type="project" value="UniProtKB-KW"/>
</dbReference>
<dbReference type="Gene3D" id="3.40.1190.20">
    <property type="match status" value="1"/>
</dbReference>
<dbReference type="Pfam" id="PF13412">
    <property type="entry name" value="HTH_24"/>
    <property type="match status" value="1"/>
</dbReference>
<dbReference type="InterPro" id="IPR002173">
    <property type="entry name" value="Carboh/pur_kinase_PfkB_CS"/>
</dbReference>
<feature type="domain" description="Carbohydrate kinase PfkB" evidence="3">
    <location>
        <begin position="62"/>
        <end position="357"/>
    </location>
</feature>
<dbReference type="InterPro" id="IPR036388">
    <property type="entry name" value="WH-like_DNA-bd_sf"/>
</dbReference>
<evidence type="ECO:0000259" key="3">
    <source>
        <dbReference type="Pfam" id="PF00294"/>
    </source>
</evidence>
<dbReference type="eggNOG" id="COG0524">
    <property type="taxonomic scope" value="Bacteria"/>
</dbReference>
<dbReference type="InterPro" id="IPR011611">
    <property type="entry name" value="PfkB_dom"/>
</dbReference>
<dbReference type="Proteomes" id="UP000013167">
    <property type="component" value="Unassembled WGS sequence"/>
</dbReference>
<organism evidence="4 5">
    <name type="scientific">Phycicoccus elongatus Lp2</name>
    <dbReference type="NCBI Taxonomy" id="1193181"/>
    <lineage>
        <taxon>Bacteria</taxon>
        <taxon>Bacillati</taxon>
        <taxon>Actinomycetota</taxon>
        <taxon>Actinomycetes</taxon>
        <taxon>Micrococcales</taxon>
        <taxon>Intrasporangiaceae</taxon>
        <taxon>Phycicoccus</taxon>
    </lineage>
</organism>
<dbReference type="PANTHER" id="PTHR10584:SF166">
    <property type="entry name" value="RIBOKINASE"/>
    <property type="match status" value="1"/>
</dbReference>
<keyword evidence="1" id="KW-0808">Transferase</keyword>
<evidence type="ECO:0000313" key="4">
    <source>
        <dbReference type="EMBL" id="CCH71394.1"/>
    </source>
</evidence>
<sequence length="381" mass="39945">MPSLTRDRRILAALRRDPSRSLGDLALELDLEPAVVQGSLERLQSRGFLGGRGWLVAPRRPIVVIGGAVMDLKVHTRTPAVTGTSNPGHAIWAPGGVGRNIAETLARLGNPVELIAAVGGDPAGVELVERTKAAGVGVDHLVRTAEQSGVYCAVVDDSGELVIGVSDMRATDQVTIRLLMPHRDLIANAEVLVLDGNLSPQVIGWLLDYALAAGVPVLLDTVSVAKAEWIGPVLNPTRPVHTVTPNIDELAGLLGHPVGTSTQEIVAAAAELHARGVSNVWVRRGPSGSLLSTWSDEEGTEVHEFAAPQAEVVDVTGAGDSMSAGYLHAWLAVGDVVEAAHFGQALASLTVESTDTVRADLTPDLVEARVRRDLPTVPEGA</sequence>
<comment type="caution">
    <text evidence="4">The sequence shown here is derived from an EMBL/GenBank/DDBJ whole genome shotgun (WGS) entry which is preliminary data.</text>
</comment>
<dbReference type="PROSITE" id="PS00584">
    <property type="entry name" value="PFKB_KINASES_2"/>
    <property type="match status" value="1"/>
</dbReference>
<dbReference type="AlphaFoldDB" id="N0E6E3"/>
<accession>N0E6E3</accession>
<dbReference type="Pfam" id="PF00294">
    <property type="entry name" value="PfkB"/>
    <property type="match status" value="1"/>
</dbReference>
<dbReference type="CDD" id="cd01941">
    <property type="entry name" value="YeiC_kinase_like"/>
    <property type="match status" value="1"/>
</dbReference>
<dbReference type="SUPFAM" id="SSF53613">
    <property type="entry name" value="Ribokinase-like"/>
    <property type="match status" value="1"/>
</dbReference>
<dbReference type="HOGENOM" id="CLU_027634_11_2_11"/>
<dbReference type="InterPro" id="IPR029056">
    <property type="entry name" value="Ribokinase-like"/>
</dbReference>
<evidence type="ECO:0000313" key="5">
    <source>
        <dbReference type="Proteomes" id="UP000013167"/>
    </source>
</evidence>
<keyword evidence="2 4" id="KW-0418">Kinase</keyword>